<reference evidence="2 3" key="1">
    <citation type="journal article" date="2023" name="Life. Sci Alliance">
        <title>Evolutionary insights into 3D genome organization and epigenetic landscape of Vigna mungo.</title>
        <authorList>
            <person name="Junaid A."/>
            <person name="Singh B."/>
            <person name="Bhatia S."/>
        </authorList>
    </citation>
    <scope>NUCLEOTIDE SEQUENCE [LARGE SCALE GENOMIC DNA]</scope>
    <source>
        <strain evidence="2">Urdbean</strain>
    </source>
</reference>
<dbReference type="AlphaFoldDB" id="A0AAQ3P4P4"/>
<protein>
    <submittedName>
        <fullName evidence="2">Uncharacterized protein</fullName>
    </submittedName>
</protein>
<keyword evidence="3" id="KW-1185">Reference proteome</keyword>
<evidence type="ECO:0000256" key="1">
    <source>
        <dbReference type="SAM" id="Phobius"/>
    </source>
</evidence>
<accession>A0AAQ3P4P4</accession>
<sequence length="138" mass="15237">MRKEAAIKYTNYIKTSSFWIDSDTSSETSFQESVRVLMLLLRRLLSSEPKRFVSGLLGSSFSFSSFSSISVSSLLEVVLEPHDERSTGFLPFILSESGFSEIAWFISSLVAFGAVFTLVSPFSSDSDEETAGDLEAEC</sequence>
<dbReference type="Proteomes" id="UP001374535">
    <property type="component" value="Chromosome 2"/>
</dbReference>
<evidence type="ECO:0000313" key="3">
    <source>
        <dbReference type="Proteomes" id="UP001374535"/>
    </source>
</evidence>
<keyword evidence="1" id="KW-0812">Transmembrane</keyword>
<keyword evidence="1" id="KW-0472">Membrane</keyword>
<dbReference type="EMBL" id="CP144699">
    <property type="protein sequence ID" value="WVZ20860.1"/>
    <property type="molecule type" value="Genomic_DNA"/>
</dbReference>
<proteinExistence type="predicted"/>
<name>A0AAQ3P4P4_VIGMU</name>
<organism evidence="2 3">
    <name type="scientific">Vigna mungo</name>
    <name type="common">Black gram</name>
    <name type="synonym">Phaseolus mungo</name>
    <dbReference type="NCBI Taxonomy" id="3915"/>
    <lineage>
        <taxon>Eukaryota</taxon>
        <taxon>Viridiplantae</taxon>
        <taxon>Streptophyta</taxon>
        <taxon>Embryophyta</taxon>
        <taxon>Tracheophyta</taxon>
        <taxon>Spermatophyta</taxon>
        <taxon>Magnoliopsida</taxon>
        <taxon>eudicotyledons</taxon>
        <taxon>Gunneridae</taxon>
        <taxon>Pentapetalae</taxon>
        <taxon>rosids</taxon>
        <taxon>fabids</taxon>
        <taxon>Fabales</taxon>
        <taxon>Fabaceae</taxon>
        <taxon>Papilionoideae</taxon>
        <taxon>50 kb inversion clade</taxon>
        <taxon>NPAAA clade</taxon>
        <taxon>indigoferoid/millettioid clade</taxon>
        <taxon>Phaseoleae</taxon>
        <taxon>Vigna</taxon>
    </lineage>
</organism>
<gene>
    <name evidence="2" type="ORF">V8G54_008182</name>
</gene>
<evidence type="ECO:0000313" key="2">
    <source>
        <dbReference type="EMBL" id="WVZ20860.1"/>
    </source>
</evidence>
<feature type="transmembrane region" description="Helical" evidence="1">
    <location>
        <begin position="102"/>
        <end position="119"/>
    </location>
</feature>
<keyword evidence="1" id="KW-1133">Transmembrane helix</keyword>